<gene>
    <name evidence="1" type="ORF">KCX74_01770</name>
</gene>
<dbReference type="RefSeq" id="WP_026682120.1">
    <property type="nucleotide sequence ID" value="NZ_BAAACY010000006.1"/>
</dbReference>
<keyword evidence="2" id="KW-1185">Reference proteome</keyword>
<name>A0A941DSM6_9BACI</name>
<dbReference type="AlphaFoldDB" id="A0A941DSM6"/>
<organism evidence="1 2">
    <name type="scientific">Virgibacillus salarius</name>
    <dbReference type="NCBI Taxonomy" id="447199"/>
    <lineage>
        <taxon>Bacteria</taxon>
        <taxon>Bacillati</taxon>
        <taxon>Bacillota</taxon>
        <taxon>Bacilli</taxon>
        <taxon>Bacillales</taxon>
        <taxon>Bacillaceae</taxon>
        <taxon>Virgibacillus</taxon>
    </lineage>
</organism>
<protein>
    <submittedName>
        <fullName evidence="1">Uncharacterized protein</fullName>
    </submittedName>
</protein>
<dbReference type="Proteomes" id="UP000675284">
    <property type="component" value="Unassembled WGS sequence"/>
</dbReference>
<comment type="caution">
    <text evidence="1">The sequence shown here is derived from an EMBL/GenBank/DDBJ whole genome shotgun (WGS) entry which is preliminary data.</text>
</comment>
<proteinExistence type="predicted"/>
<reference evidence="1" key="1">
    <citation type="submission" date="2021-04" db="EMBL/GenBank/DDBJ databases">
        <title>Isolation and polyphasic classification of algal microorganism.</title>
        <authorList>
            <person name="Wang S."/>
        </authorList>
    </citation>
    <scope>NUCLEOTIDE SEQUENCE</scope>
    <source>
        <strain evidence="1">720a</strain>
    </source>
</reference>
<dbReference type="EMBL" id="JAGSOT010000003">
    <property type="protein sequence ID" value="MBR7794767.1"/>
    <property type="molecule type" value="Genomic_DNA"/>
</dbReference>
<evidence type="ECO:0000313" key="1">
    <source>
        <dbReference type="EMBL" id="MBR7794767.1"/>
    </source>
</evidence>
<accession>A0A941DSM6</accession>
<sequence length="110" mass="12646">MRCCCENGKIDHLKMEGDEGADPFWCKKCGCNLDIEDIPISGELTKELTLWIAAYGNWIDWENDKLRIDAIELEKRFNQTGVRLMECVKKELGSSYTIEFIPSTTVVMYS</sequence>
<evidence type="ECO:0000313" key="2">
    <source>
        <dbReference type="Proteomes" id="UP000675284"/>
    </source>
</evidence>